<dbReference type="STRING" id="280871.TL10_01355"/>
<evidence type="ECO:0000313" key="2">
    <source>
        <dbReference type="Proteomes" id="UP000032221"/>
    </source>
</evidence>
<evidence type="ECO:0000313" key="1">
    <source>
        <dbReference type="EMBL" id="KIU18904.1"/>
    </source>
</evidence>
<dbReference type="RefSeq" id="WP_043984105.1">
    <property type="nucleotide sequence ID" value="NZ_JXST01000001.1"/>
</dbReference>
<proteinExistence type="predicted"/>
<organism evidence="1 2">
    <name type="scientific">Mycolicibacterium llatzerense</name>
    <dbReference type="NCBI Taxonomy" id="280871"/>
    <lineage>
        <taxon>Bacteria</taxon>
        <taxon>Bacillati</taxon>
        <taxon>Actinomycetota</taxon>
        <taxon>Actinomycetes</taxon>
        <taxon>Mycobacteriales</taxon>
        <taxon>Mycobacteriaceae</taxon>
        <taxon>Mycolicibacterium</taxon>
    </lineage>
</organism>
<protein>
    <submittedName>
        <fullName evidence="1">Uncharacterized protein</fullName>
    </submittedName>
</protein>
<accession>A0A0D1K1R5</accession>
<dbReference type="PATRIC" id="fig|280871.6.peg.273"/>
<reference evidence="1 2" key="1">
    <citation type="submission" date="2015-01" db="EMBL/GenBank/DDBJ databases">
        <title>Genome sequence of Mycobacterium llatzerense and Mycobacterium immunogenum recovered from brain abscess.</title>
        <authorList>
            <person name="Greninger A.L."/>
            <person name="Langelier C."/>
            <person name="Cunningham G."/>
            <person name="Chiu C.Y."/>
            <person name="Miller S."/>
        </authorList>
    </citation>
    <scope>NUCLEOTIDE SEQUENCE [LARGE SCALE GENOMIC DNA]</scope>
    <source>
        <strain evidence="1 2">CLUC14</strain>
    </source>
</reference>
<dbReference type="EMBL" id="JXST01000001">
    <property type="protein sequence ID" value="KIU18904.1"/>
    <property type="molecule type" value="Genomic_DNA"/>
</dbReference>
<gene>
    <name evidence="1" type="ORF">TL10_01355</name>
</gene>
<name>A0A0D1K1R5_9MYCO</name>
<dbReference type="Proteomes" id="UP000032221">
    <property type="component" value="Unassembled WGS sequence"/>
</dbReference>
<dbReference type="AlphaFoldDB" id="A0A0D1K1R5"/>
<dbReference type="OrthoDB" id="6048299at2"/>
<sequence>MSTSALSETVTVRDLLYGDAPVEPTQALADSLQQSGTVSNLVARFPGVSSLVESQVAKEIDGLLSQSLLDLAVDGWKKFAELMDAARRTGDNPAARETVKLVTHRIEFSHPWTVEVLVNGKSAGTLEAELAVSLDMDLVVLVVQRGRITAIESGRCIVTAALEIAQTEAIKRQGRFNLGGEIPLGHGLMLAGPTATAASADRAVVTDAQSPSANWYPEPLHRYEFRRWDGTRWTDQASTKGRVVSDPIVGEHVPTPCDSTPVTLPR</sequence>
<keyword evidence="2" id="KW-1185">Reference proteome</keyword>
<comment type="caution">
    <text evidence="1">The sequence shown here is derived from an EMBL/GenBank/DDBJ whole genome shotgun (WGS) entry which is preliminary data.</text>
</comment>